<reference evidence="2" key="1">
    <citation type="journal article" date="2019" name="Int. J. Syst. Evol. Microbiol.">
        <title>The Global Catalogue of Microorganisms (GCM) 10K type strain sequencing project: providing services to taxonomists for standard genome sequencing and annotation.</title>
        <authorList>
            <consortium name="The Broad Institute Genomics Platform"/>
            <consortium name="The Broad Institute Genome Sequencing Center for Infectious Disease"/>
            <person name="Wu L."/>
            <person name="Ma J."/>
        </authorList>
    </citation>
    <scope>NUCLEOTIDE SEQUENCE [LARGE SCALE GENOMIC DNA]</scope>
    <source>
        <strain evidence="2">CGMCC-1.15741</strain>
    </source>
</reference>
<name>A0ABW1S7E8_9PROT</name>
<keyword evidence="2" id="KW-1185">Reference proteome</keyword>
<sequence>MLNKTPRLPGEAHLLYLDNDFDVLEPGDFVICATTGKKIPLHALTYWSIEKQEAYIDAKACAERMGPPYAEK</sequence>
<dbReference type="InterPro" id="IPR018661">
    <property type="entry name" value="DUF2093"/>
</dbReference>
<dbReference type="Pfam" id="PF09866">
    <property type="entry name" value="DUF2093"/>
    <property type="match status" value="1"/>
</dbReference>
<dbReference type="EMBL" id="JBHSSW010000004">
    <property type="protein sequence ID" value="MFC6197164.1"/>
    <property type="molecule type" value="Genomic_DNA"/>
</dbReference>
<gene>
    <name evidence="1" type="ORF">ACFQDM_03700</name>
</gene>
<dbReference type="Proteomes" id="UP001596303">
    <property type="component" value="Unassembled WGS sequence"/>
</dbReference>
<evidence type="ECO:0000313" key="1">
    <source>
        <dbReference type="EMBL" id="MFC6197164.1"/>
    </source>
</evidence>
<dbReference type="RefSeq" id="WP_377375652.1">
    <property type="nucleotide sequence ID" value="NZ_JBHSSW010000004.1"/>
</dbReference>
<protein>
    <submittedName>
        <fullName evidence="1">DUF2093 domain-containing protein</fullName>
    </submittedName>
</protein>
<evidence type="ECO:0000313" key="2">
    <source>
        <dbReference type="Proteomes" id="UP001596303"/>
    </source>
</evidence>
<proteinExistence type="predicted"/>
<organism evidence="1 2">
    <name type="scientific">Ponticaulis profundi</name>
    <dbReference type="NCBI Taxonomy" id="2665222"/>
    <lineage>
        <taxon>Bacteria</taxon>
        <taxon>Pseudomonadati</taxon>
        <taxon>Pseudomonadota</taxon>
        <taxon>Alphaproteobacteria</taxon>
        <taxon>Hyphomonadales</taxon>
        <taxon>Hyphomonadaceae</taxon>
        <taxon>Ponticaulis</taxon>
    </lineage>
</organism>
<accession>A0ABW1S7E8</accession>
<comment type="caution">
    <text evidence="1">The sequence shown here is derived from an EMBL/GenBank/DDBJ whole genome shotgun (WGS) entry which is preliminary data.</text>
</comment>